<name>A0A9P6U6C3_9FUNG</name>
<dbReference type="OrthoDB" id="10656650at2759"/>
<feature type="compositionally biased region" description="Polar residues" evidence="1">
    <location>
        <begin position="545"/>
        <end position="554"/>
    </location>
</feature>
<keyword evidence="2" id="KW-1133">Transmembrane helix</keyword>
<dbReference type="EMBL" id="JAAAJB010000224">
    <property type="protein sequence ID" value="KAG0261191.1"/>
    <property type="molecule type" value="Genomic_DNA"/>
</dbReference>
<sequence length="598" mass="65705">MIGSDPVKILCTVDETGLFTMMSFDTGRRPSISRYFPATKVNATYTEAGRWRNVVIAVNYRWRMEDSYLFNVPRASTSNNQSAVYHVFSEERDLNTLSFGYLNPETGEMDNSPISWNLTSFTNSPQFTQFATGQKINLHASNDTVYAAGIPFPRDSGSSTMLLGLPFNVKNVTAPPQPKSDTAMNLTDSASSCVPNISSTLGDYYFGVCNSVMRMLVYDGKKLLQTMEYPWQTITHGVAMPGDASIVYGSSNSTNNTRIAAPYFLTVQDEDVTSGLTAQTLGRMSLNDLKSDIVFTTVPYRINITDDYDIRFVPRSTEPPPLGYSSSLDAVPVVAGVALLVLIVSVIGFCCWRRRRARSQAQRVGNLQKHRAEGHGSGDDDDATESRSINHDAQGVEVSQKLPEDDNDERQLLGKMESDEVRGNSAQGWTQAVHSQGEEEEAIPMSTMVGHSVASPSAPSLPDQGMSSSSRVPAAGGIRQRRQLIVLSSHPRPNMFTTIEQASNSEGEEEGEEQEESLAPPEEWIPKPFDPRGQTSLRPPHTLPANVSNTSLAQPTAPPATAEVMETNRHSVSGRTRDEDEPLPLYEDKSGDYRSHHV</sequence>
<evidence type="ECO:0000313" key="3">
    <source>
        <dbReference type="EMBL" id="KAG0261191.1"/>
    </source>
</evidence>
<dbReference type="Proteomes" id="UP000807716">
    <property type="component" value="Unassembled WGS sequence"/>
</dbReference>
<feature type="compositionally biased region" description="Polar residues" evidence="1">
    <location>
        <begin position="424"/>
        <end position="434"/>
    </location>
</feature>
<keyword evidence="2" id="KW-0812">Transmembrane</keyword>
<protein>
    <submittedName>
        <fullName evidence="3">Uncharacterized protein</fullName>
    </submittedName>
</protein>
<feature type="region of interest" description="Disordered" evidence="1">
    <location>
        <begin position="502"/>
        <end position="598"/>
    </location>
</feature>
<evidence type="ECO:0000256" key="2">
    <source>
        <dbReference type="SAM" id="Phobius"/>
    </source>
</evidence>
<evidence type="ECO:0000313" key="4">
    <source>
        <dbReference type="Proteomes" id="UP000807716"/>
    </source>
</evidence>
<feature type="compositionally biased region" description="Basic and acidic residues" evidence="1">
    <location>
        <begin position="586"/>
        <end position="598"/>
    </location>
</feature>
<feature type="compositionally biased region" description="Basic and acidic residues" evidence="1">
    <location>
        <begin position="370"/>
        <end position="390"/>
    </location>
</feature>
<comment type="caution">
    <text evidence="3">The sequence shown here is derived from an EMBL/GenBank/DDBJ whole genome shotgun (WGS) entry which is preliminary data.</text>
</comment>
<feature type="transmembrane region" description="Helical" evidence="2">
    <location>
        <begin position="330"/>
        <end position="352"/>
    </location>
</feature>
<evidence type="ECO:0000256" key="1">
    <source>
        <dbReference type="SAM" id="MobiDB-lite"/>
    </source>
</evidence>
<feature type="compositionally biased region" description="Acidic residues" evidence="1">
    <location>
        <begin position="506"/>
        <end position="516"/>
    </location>
</feature>
<gene>
    <name evidence="3" type="ORF">DFQ27_003100</name>
</gene>
<feature type="region of interest" description="Disordered" evidence="1">
    <location>
        <begin position="362"/>
        <end position="478"/>
    </location>
</feature>
<reference evidence="3" key="1">
    <citation type="journal article" date="2020" name="Fungal Divers.">
        <title>Resolving the Mortierellaceae phylogeny through synthesis of multi-gene phylogenetics and phylogenomics.</title>
        <authorList>
            <person name="Vandepol N."/>
            <person name="Liber J."/>
            <person name="Desiro A."/>
            <person name="Na H."/>
            <person name="Kennedy M."/>
            <person name="Barry K."/>
            <person name="Grigoriev I.V."/>
            <person name="Miller A.N."/>
            <person name="O'Donnell K."/>
            <person name="Stajich J.E."/>
            <person name="Bonito G."/>
        </authorList>
    </citation>
    <scope>NUCLEOTIDE SEQUENCE</scope>
    <source>
        <strain evidence="3">BC1065</strain>
    </source>
</reference>
<proteinExistence type="predicted"/>
<keyword evidence="4" id="KW-1185">Reference proteome</keyword>
<organism evidence="3 4">
    <name type="scientific">Actinomortierella ambigua</name>
    <dbReference type="NCBI Taxonomy" id="1343610"/>
    <lineage>
        <taxon>Eukaryota</taxon>
        <taxon>Fungi</taxon>
        <taxon>Fungi incertae sedis</taxon>
        <taxon>Mucoromycota</taxon>
        <taxon>Mortierellomycotina</taxon>
        <taxon>Mortierellomycetes</taxon>
        <taxon>Mortierellales</taxon>
        <taxon>Mortierellaceae</taxon>
        <taxon>Actinomortierella</taxon>
    </lineage>
</organism>
<keyword evidence="2" id="KW-0472">Membrane</keyword>
<dbReference type="AlphaFoldDB" id="A0A9P6U6C3"/>
<accession>A0A9P6U6C3</accession>
<feature type="compositionally biased region" description="Basic and acidic residues" evidence="1">
    <location>
        <begin position="409"/>
        <end position="422"/>
    </location>
</feature>